<gene>
    <name evidence="1" type="ORF">K488DRAFT_50525</name>
</gene>
<sequence>MAARHTRPAPNSQQRSHKPESLNHLLSFTLPPRQTQQLQALPRRSRRTGNNHGVFNKERFVNAQYRFVMNPEGDYTVHFADPDIFFQWHDVLQIIIPRNSALASIAGGGGHVTDEGHTTCPICLAPPTAPRMTKCGHVFCFPCILHYFSTGENPKWARCPICFDSITENALKAVQWFEGPPQLDDEPSPAQASSSSSSFEGPDVEPRPGSMLRMRLMQRPQITTLALPRSSTWPSDLLPPHQAPFHFLPDVQTFAKFMLATPAQLIAALEQDLREVLAERRSLQGLDDPISLTFVEAAETRLHQQIAKAAALDTVPLRNAVDKALQIQHSLEARATYHQRRLQEQRQVSQPATENVAEAYAVTKPPIVTVAGRNQKSRRNLNPPPPSTSTYYFYQAASGIPAFLHPLDIRILHAHFADYASFPDTINLRVEALSEGAVDGDLRKRCKYLAHMPEGADVVFVEADLVSVVGEVALRPFEGALKARRAKRESKVRKDDRARVKAEEREREKVAQVAWYHTGMYEPPPRAPTPLVDETEEVQASAPHEISGTWGARSFASAMRTGTPEAPRLREEREEVDEWDLDAAWHEMEQRSAGGGGRRRKGRMVVLGNGPGRRR</sequence>
<evidence type="ECO:0000313" key="2">
    <source>
        <dbReference type="Proteomes" id="UP000814128"/>
    </source>
</evidence>
<keyword evidence="2" id="KW-1185">Reference proteome</keyword>
<comment type="caution">
    <text evidence="1">The sequence shown here is derived from an EMBL/GenBank/DDBJ whole genome shotgun (WGS) entry which is preliminary data.</text>
</comment>
<organism evidence="1 2">
    <name type="scientific">Vararia minispora EC-137</name>
    <dbReference type="NCBI Taxonomy" id="1314806"/>
    <lineage>
        <taxon>Eukaryota</taxon>
        <taxon>Fungi</taxon>
        <taxon>Dikarya</taxon>
        <taxon>Basidiomycota</taxon>
        <taxon>Agaricomycotina</taxon>
        <taxon>Agaricomycetes</taxon>
        <taxon>Russulales</taxon>
        <taxon>Lachnocladiaceae</taxon>
        <taxon>Vararia</taxon>
    </lineage>
</organism>
<proteinExistence type="predicted"/>
<reference evidence="1" key="1">
    <citation type="submission" date="2021-02" db="EMBL/GenBank/DDBJ databases">
        <authorList>
            <consortium name="DOE Joint Genome Institute"/>
            <person name="Ahrendt S."/>
            <person name="Looney B.P."/>
            <person name="Miyauchi S."/>
            <person name="Morin E."/>
            <person name="Drula E."/>
            <person name="Courty P.E."/>
            <person name="Chicoki N."/>
            <person name="Fauchery L."/>
            <person name="Kohler A."/>
            <person name="Kuo A."/>
            <person name="Labutti K."/>
            <person name="Pangilinan J."/>
            <person name="Lipzen A."/>
            <person name="Riley R."/>
            <person name="Andreopoulos W."/>
            <person name="He G."/>
            <person name="Johnson J."/>
            <person name="Barry K.W."/>
            <person name="Grigoriev I.V."/>
            <person name="Nagy L."/>
            <person name="Hibbett D."/>
            <person name="Henrissat B."/>
            <person name="Matheny P.B."/>
            <person name="Labbe J."/>
            <person name="Martin F."/>
        </authorList>
    </citation>
    <scope>NUCLEOTIDE SEQUENCE</scope>
    <source>
        <strain evidence="1">EC-137</strain>
    </source>
</reference>
<reference evidence="1" key="2">
    <citation type="journal article" date="2022" name="New Phytol.">
        <title>Evolutionary transition to the ectomycorrhizal habit in the genomes of a hyperdiverse lineage of mushroom-forming fungi.</title>
        <authorList>
            <person name="Looney B."/>
            <person name="Miyauchi S."/>
            <person name="Morin E."/>
            <person name="Drula E."/>
            <person name="Courty P.E."/>
            <person name="Kohler A."/>
            <person name="Kuo A."/>
            <person name="LaButti K."/>
            <person name="Pangilinan J."/>
            <person name="Lipzen A."/>
            <person name="Riley R."/>
            <person name="Andreopoulos W."/>
            <person name="He G."/>
            <person name="Johnson J."/>
            <person name="Nolan M."/>
            <person name="Tritt A."/>
            <person name="Barry K.W."/>
            <person name="Grigoriev I.V."/>
            <person name="Nagy L.G."/>
            <person name="Hibbett D."/>
            <person name="Henrissat B."/>
            <person name="Matheny P.B."/>
            <person name="Labbe J."/>
            <person name="Martin F.M."/>
        </authorList>
    </citation>
    <scope>NUCLEOTIDE SEQUENCE</scope>
    <source>
        <strain evidence="1">EC-137</strain>
    </source>
</reference>
<accession>A0ACB8QLF3</accession>
<name>A0ACB8QLF3_9AGAM</name>
<dbReference type="Proteomes" id="UP000814128">
    <property type="component" value="Unassembled WGS sequence"/>
</dbReference>
<evidence type="ECO:0000313" key="1">
    <source>
        <dbReference type="EMBL" id="KAI0032166.1"/>
    </source>
</evidence>
<dbReference type="EMBL" id="MU273555">
    <property type="protein sequence ID" value="KAI0032166.1"/>
    <property type="molecule type" value="Genomic_DNA"/>
</dbReference>
<protein>
    <submittedName>
        <fullName evidence="1">Uncharacterized protein</fullName>
    </submittedName>
</protein>